<proteinExistence type="predicted"/>
<evidence type="ECO:0000313" key="4">
    <source>
        <dbReference type="Proteomes" id="UP000217785"/>
    </source>
</evidence>
<keyword evidence="2" id="KW-0472">Membrane</keyword>
<keyword evidence="2" id="KW-1133">Transmembrane helix</keyword>
<feature type="transmembrane region" description="Helical" evidence="2">
    <location>
        <begin position="218"/>
        <end position="235"/>
    </location>
</feature>
<keyword evidence="2" id="KW-0812">Transmembrane</keyword>
<sequence>MLAIGGLPATANAYSYGDPNEEQVAEVYKKMVAELNESPPDFAGAQAIFESIKNELDMHMGTEPAATVLQHLKDKNKDSVISDMQKVLVLNIARRLDNIEKDFQNYQQNKLLIAKAKATFNALSPVIKQKDPSLESTLVQEFDKALQALGNPGLFGVGVKEPEPAVFKASKAKILKSLQDQFGLKSLETGHFTEGDGPGNEQNRNKQVGTDFSDARNWIPIGIIVLVLLGIVLFTRRKFRK</sequence>
<evidence type="ECO:0008006" key="5">
    <source>
        <dbReference type="Google" id="ProtNLM"/>
    </source>
</evidence>
<evidence type="ECO:0000256" key="2">
    <source>
        <dbReference type="SAM" id="Phobius"/>
    </source>
</evidence>
<dbReference type="Proteomes" id="UP000217785">
    <property type="component" value="Unassembled WGS sequence"/>
</dbReference>
<dbReference type="EMBL" id="BDUF01000008">
    <property type="protein sequence ID" value="GAX88737.1"/>
    <property type="molecule type" value="Genomic_DNA"/>
</dbReference>
<organism evidence="3 4">
    <name type="scientific">Effusibacillus lacus</name>
    <dbReference type="NCBI Taxonomy" id="1348429"/>
    <lineage>
        <taxon>Bacteria</taxon>
        <taxon>Bacillati</taxon>
        <taxon>Bacillota</taxon>
        <taxon>Bacilli</taxon>
        <taxon>Bacillales</taxon>
        <taxon>Alicyclobacillaceae</taxon>
        <taxon>Effusibacillus</taxon>
    </lineage>
</organism>
<dbReference type="AlphaFoldDB" id="A0A292YFF6"/>
<comment type="caution">
    <text evidence="3">The sequence shown here is derived from an EMBL/GenBank/DDBJ whole genome shotgun (WGS) entry which is preliminary data.</text>
</comment>
<reference evidence="4" key="1">
    <citation type="submission" date="2017-07" db="EMBL/GenBank/DDBJ databases">
        <title>Draft genome sequence of Effusibacillus lacus strain skLN1.</title>
        <authorList>
            <person name="Watanabe M."/>
            <person name="Kojima H."/>
            <person name="Fukui M."/>
        </authorList>
    </citation>
    <scope>NUCLEOTIDE SEQUENCE [LARGE SCALE GENOMIC DNA]</scope>
    <source>
        <strain evidence="4">skLN1</strain>
    </source>
</reference>
<evidence type="ECO:0000313" key="3">
    <source>
        <dbReference type="EMBL" id="GAX88737.1"/>
    </source>
</evidence>
<feature type="region of interest" description="Disordered" evidence="1">
    <location>
        <begin position="189"/>
        <end position="208"/>
    </location>
</feature>
<protein>
    <recommendedName>
        <fullName evidence="5">Extracellular protein</fullName>
    </recommendedName>
</protein>
<gene>
    <name evidence="3" type="ORF">EFBL_0351</name>
</gene>
<keyword evidence="4" id="KW-1185">Reference proteome</keyword>
<name>A0A292YFF6_9BACL</name>
<accession>A0A292YFF6</accession>
<evidence type="ECO:0000256" key="1">
    <source>
        <dbReference type="SAM" id="MobiDB-lite"/>
    </source>
</evidence>